<organism evidence="1">
    <name type="scientific">marine sediment metagenome</name>
    <dbReference type="NCBI Taxonomy" id="412755"/>
    <lineage>
        <taxon>unclassified sequences</taxon>
        <taxon>metagenomes</taxon>
        <taxon>ecological metagenomes</taxon>
    </lineage>
</organism>
<gene>
    <name evidence="1" type="ORF">S03H2_43507</name>
</gene>
<evidence type="ECO:0000313" key="1">
    <source>
        <dbReference type="EMBL" id="GAH70945.1"/>
    </source>
</evidence>
<protein>
    <submittedName>
        <fullName evidence="1">Uncharacterized protein</fullName>
    </submittedName>
</protein>
<dbReference type="AlphaFoldDB" id="X1INX3"/>
<comment type="caution">
    <text evidence="1">The sequence shown here is derived from an EMBL/GenBank/DDBJ whole genome shotgun (WGS) entry which is preliminary data.</text>
</comment>
<dbReference type="EMBL" id="BARU01027147">
    <property type="protein sequence ID" value="GAH70945.1"/>
    <property type="molecule type" value="Genomic_DNA"/>
</dbReference>
<name>X1INX3_9ZZZZ</name>
<accession>X1INX3</accession>
<feature type="non-terminal residue" evidence="1">
    <location>
        <position position="1"/>
    </location>
</feature>
<sequence length="153" mass="17697">DIRMWNLLSYQQKIKMILYELFDLKYPLTGVAKRWGVPQEKLSRFKKWYVSQVFQQNSELIEQKLKALPRGVILGDETYMGSRGNSNAEIIFINNDYETLSIEPVGKGELKESILKAFEKIPKACRKKLKILITDGEPSYKSIAKQFGSSSRE</sequence>
<proteinExistence type="predicted"/>
<reference evidence="1" key="1">
    <citation type="journal article" date="2014" name="Front. Microbiol.">
        <title>High frequency of phylogenetically diverse reductive dehalogenase-homologous genes in deep subseafloor sedimentary metagenomes.</title>
        <authorList>
            <person name="Kawai M."/>
            <person name="Futagami T."/>
            <person name="Toyoda A."/>
            <person name="Takaki Y."/>
            <person name="Nishi S."/>
            <person name="Hori S."/>
            <person name="Arai W."/>
            <person name="Tsubouchi T."/>
            <person name="Morono Y."/>
            <person name="Uchiyama I."/>
            <person name="Ito T."/>
            <person name="Fujiyama A."/>
            <person name="Inagaki F."/>
            <person name="Takami H."/>
        </authorList>
    </citation>
    <scope>NUCLEOTIDE SEQUENCE</scope>
    <source>
        <strain evidence="1">Expedition CK06-06</strain>
    </source>
</reference>